<organism evidence="8 9">
    <name type="scientific">Zostera marina</name>
    <name type="common">Eelgrass</name>
    <dbReference type="NCBI Taxonomy" id="29655"/>
    <lineage>
        <taxon>Eukaryota</taxon>
        <taxon>Viridiplantae</taxon>
        <taxon>Streptophyta</taxon>
        <taxon>Embryophyta</taxon>
        <taxon>Tracheophyta</taxon>
        <taxon>Spermatophyta</taxon>
        <taxon>Magnoliopsida</taxon>
        <taxon>Liliopsida</taxon>
        <taxon>Zosteraceae</taxon>
        <taxon>Zostera</taxon>
    </lineage>
</organism>
<dbReference type="AlphaFoldDB" id="A0A0K9P8K7"/>
<evidence type="ECO:0000256" key="6">
    <source>
        <dbReference type="ARBA" id="ARBA00023136"/>
    </source>
</evidence>
<dbReference type="PANTHER" id="PTHR31376">
    <property type="entry name" value="OS09G0467300 PROTEIN-RELATED"/>
    <property type="match status" value="1"/>
</dbReference>
<feature type="transmembrane region" description="Helical" evidence="7">
    <location>
        <begin position="355"/>
        <end position="373"/>
    </location>
</feature>
<keyword evidence="5 7" id="KW-1133">Transmembrane helix</keyword>
<feature type="transmembrane region" description="Helical" evidence="7">
    <location>
        <begin position="161"/>
        <end position="180"/>
    </location>
</feature>
<feature type="transmembrane region" description="Helical" evidence="7">
    <location>
        <begin position="187"/>
        <end position="205"/>
    </location>
</feature>
<dbReference type="GO" id="GO:0022857">
    <property type="term" value="F:transmembrane transporter activity"/>
    <property type="evidence" value="ECO:0000318"/>
    <property type="project" value="GO_Central"/>
</dbReference>
<reference evidence="9" key="1">
    <citation type="journal article" date="2016" name="Nature">
        <title>The genome of the seagrass Zostera marina reveals angiosperm adaptation to the sea.</title>
        <authorList>
            <person name="Olsen J.L."/>
            <person name="Rouze P."/>
            <person name="Verhelst B."/>
            <person name="Lin Y.-C."/>
            <person name="Bayer T."/>
            <person name="Collen J."/>
            <person name="Dattolo E."/>
            <person name="De Paoli E."/>
            <person name="Dittami S."/>
            <person name="Maumus F."/>
            <person name="Michel G."/>
            <person name="Kersting A."/>
            <person name="Lauritano C."/>
            <person name="Lohaus R."/>
            <person name="Toepel M."/>
            <person name="Tonon T."/>
            <person name="Vanneste K."/>
            <person name="Amirebrahimi M."/>
            <person name="Brakel J."/>
            <person name="Bostroem C."/>
            <person name="Chovatia M."/>
            <person name="Grimwood J."/>
            <person name="Jenkins J.W."/>
            <person name="Jueterbock A."/>
            <person name="Mraz A."/>
            <person name="Stam W.T."/>
            <person name="Tice H."/>
            <person name="Bornberg-Bauer E."/>
            <person name="Green P.J."/>
            <person name="Pearson G.A."/>
            <person name="Procaccini G."/>
            <person name="Duarte C.M."/>
            <person name="Schmutz J."/>
            <person name="Reusch T.B.H."/>
            <person name="Van de Peer Y."/>
        </authorList>
    </citation>
    <scope>NUCLEOTIDE SEQUENCE [LARGE SCALE GENOMIC DNA]</scope>
    <source>
        <strain evidence="9">cv. Finnish</strain>
    </source>
</reference>
<name>A0A0K9P8K7_ZOSMR</name>
<accession>A0A0K9P8K7</accession>
<evidence type="ECO:0000313" key="8">
    <source>
        <dbReference type="EMBL" id="KMZ65351.1"/>
    </source>
</evidence>
<keyword evidence="4 7" id="KW-0812">Transmembrane</keyword>
<dbReference type="STRING" id="29655.A0A0K9P8K7"/>
<protein>
    <recommendedName>
        <fullName evidence="7">Probable purine permease</fullName>
    </recommendedName>
</protein>
<evidence type="ECO:0000256" key="7">
    <source>
        <dbReference type="RuleBase" id="RU368015"/>
    </source>
</evidence>
<comment type="subcellular location">
    <subcellularLocation>
        <location evidence="1 7">Membrane</location>
        <topology evidence="1 7">Multi-pass membrane protein</topology>
    </subcellularLocation>
</comment>
<dbReference type="PANTHER" id="PTHR31376:SF10">
    <property type="entry name" value="PURINE PERMEASE 5-RELATED"/>
    <property type="match status" value="1"/>
</dbReference>
<dbReference type="GO" id="GO:0015211">
    <property type="term" value="F:purine nucleoside transmembrane transporter activity"/>
    <property type="evidence" value="ECO:0007669"/>
    <property type="project" value="UniProtKB-UniRule"/>
</dbReference>
<feature type="transmembrane region" description="Helical" evidence="7">
    <location>
        <begin position="132"/>
        <end position="155"/>
    </location>
</feature>
<evidence type="ECO:0000256" key="3">
    <source>
        <dbReference type="ARBA" id="ARBA00022448"/>
    </source>
</evidence>
<evidence type="ECO:0000256" key="2">
    <source>
        <dbReference type="ARBA" id="ARBA00006213"/>
    </source>
</evidence>
<dbReference type="OMA" id="PISYWIL"/>
<feature type="transmembrane region" description="Helical" evidence="7">
    <location>
        <begin position="256"/>
        <end position="278"/>
    </location>
</feature>
<keyword evidence="6 7" id="KW-0472">Membrane</keyword>
<comment type="caution">
    <text evidence="7">Lacks conserved residue(s) required for the propagation of feature annotation.</text>
</comment>
<dbReference type="OrthoDB" id="1912676at2759"/>
<evidence type="ECO:0000313" key="9">
    <source>
        <dbReference type="Proteomes" id="UP000036987"/>
    </source>
</evidence>
<proteinExistence type="inferred from homology"/>
<evidence type="ECO:0000256" key="5">
    <source>
        <dbReference type="ARBA" id="ARBA00022989"/>
    </source>
</evidence>
<feature type="transmembrane region" description="Helical" evidence="7">
    <location>
        <begin position="225"/>
        <end position="249"/>
    </location>
</feature>
<keyword evidence="3 7" id="KW-0813">Transport</keyword>
<dbReference type="InterPro" id="IPR037185">
    <property type="entry name" value="EmrE-like"/>
</dbReference>
<keyword evidence="9" id="KW-1185">Reference proteome</keyword>
<dbReference type="Pfam" id="PF16913">
    <property type="entry name" value="PUNUT"/>
    <property type="match status" value="1"/>
</dbReference>
<gene>
    <name evidence="8" type="ORF">ZOSMA_324G00050</name>
</gene>
<evidence type="ECO:0000256" key="4">
    <source>
        <dbReference type="ARBA" id="ARBA00022692"/>
    </source>
</evidence>
<evidence type="ECO:0000256" key="1">
    <source>
        <dbReference type="ARBA" id="ARBA00004141"/>
    </source>
</evidence>
<comment type="caution">
    <text evidence="8">The sequence shown here is derived from an EMBL/GenBank/DDBJ whole genome shotgun (WGS) entry which is preliminary data.</text>
</comment>
<dbReference type="GO" id="GO:0016020">
    <property type="term" value="C:membrane"/>
    <property type="evidence" value="ECO:0007669"/>
    <property type="project" value="UniProtKB-SubCell"/>
</dbReference>
<dbReference type="Proteomes" id="UP000036987">
    <property type="component" value="Unassembled WGS sequence"/>
</dbReference>
<dbReference type="InterPro" id="IPR030182">
    <property type="entry name" value="PUP_plant"/>
</dbReference>
<comment type="similarity">
    <text evidence="2 7">Belongs to the purine permeases (TC 2.A.7.14) family.</text>
</comment>
<feature type="transmembrane region" description="Helical" evidence="7">
    <location>
        <begin position="96"/>
        <end position="120"/>
    </location>
</feature>
<dbReference type="SUPFAM" id="SSF103481">
    <property type="entry name" value="Multidrug resistance efflux transporter EmrE"/>
    <property type="match status" value="1"/>
</dbReference>
<feature type="transmembrane region" description="Helical" evidence="7">
    <location>
        <begin position="64"/>
        <end position="84"/>
    </location>
</feature>
<feature type="transmembrane region" description="Helical" evidence="7">
    <location>
        <begin position="298"/>
        <end position="324"/>
    </location>
</feature>
<dbReference type="GO" id="GO:0005345">
    <property type="term" value="F:purine nucleobase transmembrane transporter activity"/>
    <property type="evidence" value="ECO:0007669"/>
    <property type="project" value="UniProtKB-UniRule"/>
</dbReference>
<dbReference type="EMBL" id="LFYR01001044">
    <property type="protein sequence ID" value="KMZ65351.1"/>
    <property type="molecule type" value="Genomic_DNA"/>
</dbReference>
<sequence length="381" mass="42091">MLYGRMSSMDLRSGEIQPCDEIEIENDRAKFSEVIGTQHSSWKKISEIKITIGLTLKSKPASHWIFLFLSSTVMLVAFTASSLLSRAYYAGGGRSYWIISWAAVAGWPLIPLFSIPFYIFMENSLSPVTLKLLTWFVVLGFISFIDNLFFAWAYAYLSASTASLVASTSLVFSVLFGYFIAKNKMNLSSINASVIITASTIIIALDSKFDKIPGVTSTQYALAFLWDILGSALHGLLFALSELVFINILGRRSFHVVLELQTMISFFAFLFTTIGVIINNDFHGMRLEGEVFEYGKSSYYIIIVWTAVTFQLGVLAGTAVLYLASTILAGVLNATRVPLTSIVAVILFHDPMSGFKILSLFLTLWGFASYTLGHANGKSDP</sequence>